<keyword evidence="7" id="KW-1185">Reference proteome</keyword>
<organism evidence="6 7">
    <name type="scientific">Fulvivirga sediminis</name>
    <dbReference type="NCBI Taxonomy" id="2803949"/>
    <lineage>
        <taxon>Bacteria</taxon>
        <taxon>Pseudomonadati</taxon>
        <taxon>Bacteroidota</taxon>
        <taxon>Cytophagia</taxon>
        <taxon>Cytophagales</taxon>
        <taxon>Fulvivirgaceae</taxon>
        <taxon>Fulvivirga</taxon>
    </lineage>
</organism>
<keyword evidence="1" id="KW-1003">Cell membrane</keyword>
<keyword evidence="4 5" id="KW-0472">Membrane</keyword>
<dbReference type="RefSeq" id="WP_202242240.1">
    <property type="nucleotide sequence ID" value="NZ_JAESIY010000001.1"/>
</dbReference>
<proteinExistence type="predicted"/>
<evidence type="ECO:0000313" key="7">
    <source>
        <dbReference type="Proteomes" id="UP000659388"/>
    </source>
</evidence>
<name>A0A937F2G7_9BACT</name>
<reference evidence="6" key="1">
    <citation type="submission" date="2021-01" db="EMBL/GenBank/DDBJ databases">
        <title>Fulvivirga kasyanovii gen. nov., sp nov., a novel member of the phylum Bacteroidetes isolated from seawater in a mussel farm.</title>
        <authorList>
            <person name="Zhao L.-H."/>
            <person name="Wang Z.-J."/>
        </authorList>
    </citation>
    <scope>NUCLEOTIDE SEQUENCE</scope>
    <source>
        <strain evidence="6">2943</strain>
    </source>
</reference>
<dbReference type="NCBIfam" id="NF010186">
    <property type="entry name" value="PRK13665.1"/>
    <property type="match status" value="1"/>
</dbReference>
<evidence type="ECO:0000256" key="5">
    <source>
        <dbReference type="SAM" id="Phobius"/>
    </source>
</evidence>
<evidence type="ECO:0000256" key="3">
    <source>
        <dbReference type="ARBA" id="ARBA00022989"/>
    </source>
</evidence>
<evidence type="ECO:0000256" key="1">
    <source>
        <dbReference type="ARBA" id="ARBA00022475"/>
    </source>
</evidence>
<evidence type="ECO:0000256" key="2">
    <source>
        <dbReference type="ARBA" id="ARBA00022692"/>
    </source>
</evidence>
<dbReference type="Pfam" id="PF12127">
    <property type="entry name" value="FloA"/>
    <property type="match status" value="1"/>
</dbReference>
<dbReference type="AlphaFoldDB" id="A0A937F2G7"/>
<keyword evidence="2 5" id="KW-0812">Transmembrane</keyword>
<dbReference type="InterPro" id="IPR022853">
    <property type="entry name" value="FloA"/>
</dbReference>
<comment type="caution">
    <text evidence="6">The sequence shown here is derived from an EMBL/GenBank/DDBJ whole genome shotgun (WGS) entry which is preliminary data.</text>
</comment>
<dbReference type="EMBL" id="JAESIY010000001">
    <property type="protein sequence ID" value="MBL3655082.1"/>
    <property type="molecule type" value="Genomic_DNA"/>
</dbReference>
<evidence type="ECO:0000256" key="4">
    <source>
        <dbReference type="ARBA" id="ARBA00023136"/>
    </source>
</evidence>
<sequence>MPVATIIVIAAIIIGLWLFFFIFPIDLWVTAIFSGVRVNLLDLVFMRFRKVPPKLIVRSLILATKAGIKGVTSSQLETHYLANGNLQNVIKALIVADKANLEMNFKQATAIDLAGRDVLQAVQVSVTPYIIVVPSITAVSVDGIQLIAEARVTVRTNIQTLVGGAGEATIQARVGQGVISRIGMAESYLEVLEKPEEISSRVLANGLDAGTAFEILSIDIADINIGENIGAKLQIDQARADLSVANAKAEKRRAMAIAQEQEMMARIQEAKAKVIDAEAEIPAALSDAFRQGQLFKKRN</sequence>
<dbReference type="Proteomes" id="UP000659388">
    <property type="component" value="Unassembled WGS sequence"/>
</dbReference>
<evidence type="ECO:0000313" key="6">
    <source>
        <dbReference type="EMBL" id="MBL3655082.1"/>
    </source>
</evidence>
<feature type="transmembrane region" description="Helical" evidence="5">
    <location>
        <begin position="6"/>
        <end position="29"/>
    </location>
</feature>
<accession>A0A937F2G7</accession>
<protein>
    <submittedName>
        <fullName evidence="6">Flotillin-like protein FloA</fullName>
    </submittedName>
</protein>
<keyword evidence="3 5" id="KW-1133">Transmembrane helix</keyword>
<gene>
    <name evidence="6" type="primary">floA</name>
    <name evidence="6" type="ORF">JL102_03000</name>
</gene>